<dbReference type="RefSeq" id="WP_381737960.1">
    <property type="nucleotide sequence ID" value="NZ_JBHSDP010000009.1"/>
</dbReference>
<organism evidence="2 3">
    <name type="scientific">Streptomyces andamanensis</name>
    <dbReference type="NCBI Taxonomy" id="1565035"/>
    <lineage>
        <taxon>Bacteria</taxon>
        <taxon>Bacillati</taxon>
        <taxon>Actinomycetota</taxon>
        <taxon>Actinomycetes</taxon>
        <taxon>Kitasatosporales</taxon>
        <taxon>Streptomycetaceae</taxon>
        <taxon>Streptomyces</taxon>
    </lineage>
</organism>
<evidence type="ECO:0000313" key="2">
    <source>
        <dbReference type="EMBL" id="MFC4327956.1"/>
    </source>
</evidence>
<protein>
    <recommendedName>
        <fullName evidence="4">Integral membrane protein</fullName>
    </recommendedName>
</protein>
<reference evidence="3" key="1">
    <citation type="journal article" date="2019" name="Int. J. Syst. Evol. Microbiol.">
        <title>The Global Catalogue of Microorganisms (GCM) 10K type strain sequencing project: providing services to taxonomists for standard genome sequencing and annotation.</title>
        <authorList>
            <consortium name="The Broad Institute Genomics Platform"/>
            <consortium name="The Broad Institute Genome Sequencing Center for Infectious Disease"/>
            <person name="Wu L."/>
            <person name="Ma J."/>
        </authorList>
    </citation>
    <scope>NUCLEOTIDE SEQUENCE [LARGE SCALE GENOMIC DNA]</scope>
    <source>
        <strain evidence="3">PCU 347</strain>
    </source>
</reference>
<dbReference type="Proteomes" id="UP001595824">
    <property type="component" value="Unassembled WGS sequence"/>
</dbReference>
<dbReference type="InterPro" id="IPR039708">
    <property type="entry name" value="MT1774/Rv1733c-like"/>
</dbReference>
<keyword evidence="1" id="KW-1133">Transmembrane helix</keyword>
<feature type="transmembrane region" description="Helical" evidence="1">
    <location>
        <begin position="26"/>
        <end position="51"/>
    </location>
</feature>
<keyword evidence="1" id="KW-0472">Membrane</keyword>
<evidence type="ECO:0000256" key="1">
    <source>
        <dbReference type="SAM" id="Phobius"/>
    </source>
</evidence>
<proteinExistence type="predicted"/>
<accession>A0ABV8TBI1</accession>
<dbReference type="PANTHER" id="PTHR42305:SF1">
    <property type="entry name" value="MEMBRANE PROTEIN RV1733C-RELATED"/>
    <property type="match status" value="1"/>
</dbReference>
<name>A0ABV8TBI1_9ACTN</name>
<keyword evidence="3" id="KW-1185">Reference proteome</keyword>
<evidence type="ECO:0000313" key="3">
    <source>
        <dbReference type="Proteomes" id="UP001595824"/>
    </source>
</evidence>
<keyword evidence="1" id="KW-0812">Transmembrane</keyword>
<dbReference type="PANTHER" id="PTHR42305">
    <property type="entry name" value="MEMBRANE PROTEIN RV1733C-RELATED"/>
    <property type="match status" value="1"/>
</dbReference>
<gene>
    <name evidence="2" type="ORF">ACFPC0_08945</name>
</gene>
<dbReference type="EMBL" id="JBHSDP010000009">
    <property type="protein sequence ID" value="MFC4327956.1"/>
    <property type="molecule type" value="Genomic_DNA"/>
</dbReference>
<comment type="caution">
    <text evidence="2">The sequence shown here is derived from an EMBL/GenBank/DDBJ whole genome shotgun (WGS) entry which is preliminary data.</text>
</comment>
<sequence length="190" mass="20173">MARRAGMWLWRWQRNPLRRTSDVVEAWILAAAWVLAVVGALVAGLLTAGVMQQNAQRARAQSHPVSAVLTEGGSRSTARPAGGALVWGTVHWTDPDGSVHTGRTRVPSGVAAGSRLTVWTNGHGALTSPPASAADTAFQAVLGGLWAGTATVGLVVGGAKLAQNRLDHRRDAQWAEEWARMDARWGRMTG</sequence>
<evidence type="ECO:0008006" key="4">
    <source>
        <dbReference type="Google" id="ProtNLM"/>
    </source>
</evidence>